<comment type="catalytic activity">
    <reaction evidence="1">
        <text>ATP + protein L-histidine = ADP + protein N-phospho-L-histidine.</text>
        <dbReference type="EC" id="2.7.13.3"/>
    </reaction>
</comment>
<dbReference type="InterPro" id="IPR004358">
    <property type="entry name" value="Sig_transdc_His_kin-like_C"/>
</dbReference>
<dbReference type="SMART" id="SM00091">
    <property type="entry name" value="PAS"/>
    <property type="match status" value="1"/>
</dbReference>
<evidence type="ECO:0000256" key="3">
    <source>
        <dbReference type="ARBA" id="ARBA00022553"/>
    </source>
</evidence>
<dbReference type="InterPro" id="IPR003594">
    <property type="entry name" value="HATPase_dom"/>
</dbReference>
<feature type="domain" description="PAS" evidence="8">
    <location>
        <begin position="27"/>
        <end position="90"/>
    </location>
</feature>
<dbReference type="AlphaFoldDB" id="A0A6J6RWP0"/>
<dbReference type="GO" id="GO:0009927">
    <property type="term" value="F:histidine phosphotransfer kinase activity"/>
    <property type="evidence" value="ECO:0007669"/>
    <property type="project" value="TreeGrafter"/>
</dbReference>
<dbReference type="Gene3D" id="1.10.287.130">
    <property type="match status" value="1"/>
</dbReference>
<evidence type="ECO:0000313" key="9">
    <source>
        <dbReference type="EMBL" id="CAB4364265.1"/>
    </source>
</evidence>
<dbReference type="CDD" id="cd00075">
    <property type="entry name" value="HATPase"/>
    <property type="match status" value="1"/>
</dbReference>
<dbReference type="InterPro" id="IPR003661">
    <property type="entry name" value="HisK_dim/P_dom"/>
</dbReference>
<dbReference type="Gene3D" id="3.30.450.20">
    <property type="entry name" value="PAS domain"/>
    <property type="match status" value="1"/>
</dbReference>
<dbReference type="Gene3D" id="3.40.50.2300">
    <property type="match status" value="1"/>
</dbReference>
<dbReference type="EMBL" id="CAFBOL010000028">
    <property type="protein sequence ID" value="CAB4988423.1"/>
    <property type="molecule type" value="Genomic_DNA"/>
</dbReference>
<dbReference type="EC" id="2.7.13.3" evidence="2"/>
<dbReference type="EMBL" id="CAESGF010000012">
    <property type="protein sequence ID" value="CAB4364265.1"/>
    <property type="molecule type" value="Genomic_DNA"/>
</dbReference>
<evidence type="ECO:0000256" key="4">
    <source>
        <dbReference type="ARBA" id="ARBA00022679"/>
    </source>
</evidence>
<dbReference type="PANTHER" id="PTHR43047">
    <property type="entry name" value="TWO-COMPONENT HISTIDINE PROTEIN KINASE"/>
    <property type="match status" value="1"/>
</dbReference>
<evidence type="ECO:0000256" key="5">
    <source>
        <dbReference type="ARBA" id="ARBA00022777"/>
    </source>
</evidence>
<dbReference type="PROSITE" id="PS50112">
    <property type="entry name" value="PAS"/>
    <property type="match status" value="1"/>
</dbReference>
<protein>
    <recommendedName>
        <fullName evidence="2">histidine kinase</fullName>
        <ecNumber evidence="2">2.7.13.3</ecNumber>
    </recommendedName>
</protein>
<dbReference type="SUPFAM" id="SSF47384">
    <property type="entry name" value="Homodimeric domain of signal transducing histidine kinase"/>
    <property type="match status" value="1"/>
</dbReference>
<proteinExistence type="predicted"/>
<dbReference type="SUPFAM" id="SSF55874">
    <property type="entry name" value="ATPase domain of HSP90 chaperone/DNA topoisomerase II/histidine kinase"/>
    <property type="match status" value="1"/>
</dbReference>
<feature type="domain" description="Histidine kinase" evidence="6">
    <location>
        <begin position="168"/>
        <end position="380"/>
    </location>
</feature>
<dbReference type="PROSITE" id="PS50110">
    <property type="entry name" value="RESPONSE_REGULATORY"/>
    <property type="match status" value="1"/>
</dbReference>
<dbReference type="SUPFAM" id="SSF52172">
    <property type="entry name" value="CheY-like"/>
    <property type="match status" value="1"/>
</dbReference>
<keyword evidence="4" id="KW-0808">Transferase</keyword>
<gene>
    <name evidence="10" type="ORF">UFOPK2656_01839</name>
    <name evidence="11" type="ORF">UFOPK3931_01315</name>
    <name evidence="9" type="ORF">UFOPK4189_02028</name>
</gene>
<sequence>MRGVARTTTLDSVIDDADQRGTAARSGDIDFADLVRVLHQGVWVIDLDGITLYANQRMADLLQTTPEAMIDGSVLEYFFEHDHALLLEQIATRHRGASDDYVARLRRTDGELVVVRVHASPLRRDGVVFASVAAMSDITELTADAADNTVALHDAEESLRRRTRLMSWVAHELRTPLNTIAGFAQLLRTSSLPPRDLDRVNNILAASTHMDGLVQDLLDYARADSATIEARLQAVAVADAVAEAVSLVAGVAQQQQVHIDRNVPDLWVIADHRKLVGVLVNLLSNAVKYGGSGNVVTVSASAVSGRVECTVADQGPGITLRHQRAIFQPFERLDNAEGMHGTGLGLAIVDAYVRAMHGTISLESVPGQGTTFTVDLPPAQRPDPEPAPPDALPAHQEAGENVRTVLYVEDEPLNASLLESIVSLLPGRRLHVEPTVAGGIAAASSIRPALVLLDLNLPDGSGFDVLRSIRSNPDLAATPVFILSADATEQATQRAQELGADRFISKPFDLEQFLSLLDHHTK</sequence>
<evidence type="ECO:0000313" key="11">
    <source>
        <dbReference type="EMBL" id="CAB4988423.1"/>
    </source>
</evidence>
<evidence type="ECO:0000256" key="1">
    <source>
        <dbReference type="ARBA" id="ARBA00000085"/>
    </source>
</evidence>
<dbReference type="SMART" id="SM00387">
    <property type="entry name" value="HATPase_c"/>
    <property type="match status" value="1"/>
</dbReference>
<dbReference type="EMBL" id="CAEZYF010000011">
    <property type="protein sequence ID" value="CAB4726915.1"/>
    <property type="molecule type" value="Genomic_DNA"/>
</dbReference>
<dbReference type="PRINTS" id="PR00344">
    <property type="entry name" value="BCTRLSENSOR"/>
</dbReference>
<dbReference type="SUPFAM" id="SSF55785">
    <property type="entry name" value="PYP-like sensor domain (PAS domain)"/>
    <property type="match status" value="1"/>
</dbReference>
<dbReference type="SMART" id="SM00086">
    <property type="entry name" value="PAC"/>
    <property type="match status" value="1"/>
</dbReference>
<evidence type="ECO:0000313" key="10">
    <source>
        <dbReference type="EMBL" id="CAB4726915.1"/>
    </source>
</evidence>
<dbReference type="InterPro" id="IPR001610">
    <property type="entry name" value="PAC"/>
</dbReference>
<dbReference type="GO" id="GO:0000155">
    <property type="term" value="F:phosphorelay sensor kinase activity"/>
    <property type="evidence" value="ECO:0007669"/>
    <property type="project" value="InterPro"/>
</dbReference>
<evidence type="ECO:0000259" key="8">
    <source>
        <dbReference type="PROSITE" id="PS50112"/>
    </source>
</evidence>
<keyword evidence="5" id="KW-0418">Kinase</keyword>
<dbReference type="PROSITE" id="PS50109">
    <property type="entry name" value="HIS_KIN"/>
    <property type="match status" value="1"/>
</dbReference>
<evidence type="ECO:0000256" key="2">
    <source>
        <dbReference type="ARBA" id="ARBA00012438"/>
    </source>
</evidence>
<dbReference type="InterPro" id="IPR036890">
    <property type="entry name" value="HATPase_C_sf"/>
</dbReference>
<organism evidence="10">
    <name type="scientific">freshwater metagenome</name>
    <dbReference type="NCBI Taxonomy" id="449393"/>
    <lineage>
        <taxon>unclassified sequences</taxon>
        <taxon>metagenomes</taxon>
        <taxon>ecological metagenomes</taxon>
    </lineage>
</organism>
<dbReference type="InterPro" id="IPR011006">
    <property type="entry name" value="CheY-like_superfamily"/>
</dbReference>
<feature type="domain" description="Response regulatory" evidence="7">
    <location>
        <begin position="404"/>
        <end position="521"/>
    </location>
</feature>
<reference evidence="10" key="1">
    <citation type="submission" date="2020-05" db="EMBL/GenBank/DDBJ databases">
        <authorList>
            <person name="Chiriac C."/>
            <person name="Salcher M."/>
            <person name="Ghai R."/>
            <person name="Kavagutti S V."/>
        </authorList>
    </citation>
    <scope>NUCLEOTIDE SEQUENCE</scope>
</reference>
<dbReference type="SMART" id="SM00448">
    <property type="entry name" value="REC"/>
    <property type="match status" value="1"/>
</dbReference>
<dbReference type="FunFam" id="3.30.565.10:FF:000006">
    <property type="entry name" value="Sensor histidine kinase WalK"/>
    <property type="match status" value="1"/>
</dbReference>
<dbReference type="CDD" id="cd00130">
    <property type="entry name" value="PAS"/>
    <property type="match status" value="1"/>
</dbReference>
<evidence type="ECO:0000259" key="7">
    <source>
        <dbReference type="PROSITE" id="PS50110"/>
    </source>
</evidence>
<dbReference type="NCBIfam" id="TIGR00229">
    <property type="entry name" value="sensory_box"/>
    <property type="match status" value="1"/>
</dbReference>
<dbReference type="InterPro" id="IPR000014">
    <property type="entry name" value="PAS"/>
</dbReference>
<evidence type="ECO:0000259" key="6">
    <source>
        <dbReference type="PROSITE" id="PS50109"/>
    </source>
</evidence>
<dbReference type="Pfam" id="PF00072">
    <property type="entry name" value="Response_reg"/>
    <property type="match status" value="1"/>
</dbReference>
<dbReference type="PANTHER" id="PTHR43047:SF72">
    <property type="entry name" value="OSMOSENSING HISTIDINE PROTEIN KINASE SLN1"/>
    <property type="match status" value="1"/>
</dbReference>
<dbReference type="CDD" id="cd00082">
    <property type="entry name" value="HisKA"/>
    <property type="match status" value="1"/>
</dbReference>
<dbReference type="Pfam" id="PF00512">
    <property type="entry name" value="HisKA"/>
    <property type="match status" value="1"/>
</dbReference>
<accession>A0A6J6RWP0</accession>
<dbReference type="GO" id="GO:0005886">
    <property type="term" value="C:plasma membrane"/>
    <property type="evidence" value="ECO:0007669"/>
    <property type="project" value="TreeGrafter"/>
</dbReference>
<dbReference type="SMART" id="SM00388">
    <property type="entry name" value="HisKA"/>
    <property type="match status" value="1"/>
</dbReference>
<dbReference type="InterPro" id="IPR005467">
    <property type="entry name" value="His_kinase_dom"/>
</dbReference>
<dbReference type="Gene3D" id="3.30.565.10">
    <property type="entry name" value="Histidine kinase-like ATPase, C-terminal domain"/>
    <property type="match status" value="1"/>
</dbReference>
<dbReference type="InterPro" id="IPR001789">
    <property type="entry name" value="Sig_transdc_resp-reg_receiver"/>
</dbReference>
<dbReference type="InterPro" id="IPR036097">
    <property type="entry name" value="HisK_dim/P_sf"/>
</dbReference>
<dbReference type="Pfam" id="PF02518">
    <property type="entry name" value="HATPase_c"/>
    <property type="match status" value="1"/>
</dbReference>
<dbReference type="Pfam" id="PF13426">
    <property type="entry name" value="PAS_9"/>
    <property type="match status" value="1"/>
</dbReference>
<dbReference type="InterPro" id="IPR035965">
    <property type="entry name" value="PAS-like_dom_sf"/>
</dbReference>
<name>A0A6J6RWP0_9ZZZZ</name>
<keyword evidence="3" id="KW-0597">Phosphoprotein</keyword>